<comment type="similarity">
    <text evidence="3">Belongs to the FAD-dependent oxidoreductase 2 family. NadB subfamily.</text>
</comment>
<dbReference type="EMBL" id="FAXN01000084">
    <property type="protein sequence ID" value="CUV66391.1"/>
    <property type="molecule type" value="Genomic_DNA"/>
</dbReference>
<dbReference type="Gene3D" id="3.50.50.60">
    <property type="entry name" value="FAD/NAD(P)-binding domain"/>
    <property type="match status" value="1"/>
</dbReference>
<dbReference type="GO" id="GO:0008734">
    <property type="term" value="F:L-aspartate oxidase activity"/>
    <property type="evidence" value="ECO:0007669"/>
    <property type="project" value="UniProtKB-EC"/>
</dbReference>
<dbReference type="InterPro" id="IPR027477">
    <property type="entry name" value="Succ_DH/fumarate_Rdtase_cat_sf"/>
</dbReference>
<evidence type="ECO:0000256" key="3">
    <source>
        <dbReference type="ARBA" id="ARBA00008562"/>
    </source>
</evidence>
<dbReference type="EC" id="1.4.3.16" evidence="4"/>
<dbReference type="InterPro" id="IPR037099">
    <property type="entry name" value="Fum_R/Succ_DH_flav-like_C_sf"/>
</dbReference>
<comment type="pathway">
    <text evidence="2">Cofactor biosynthesis; NAD(+) biosynthesis; iminoaspartate from L-aspartate (oxidase route): step 1/1.</text>
</comment>
<dbReference type="SUPFAM" id="SSF56425">
    <property type="entry name" value="Succinate dehydrogenase/fumarate reductase flavoprotein, catalytic domain"/>
    <property type="match status" value="1"/>
</dbReference>
<feature type="domain" description="FAD-dependent oxidoreductase 2 FAD-binding" evidence="10">
    <location>
        <begin position="5"/>
        <end position="371"/>
    </location>
</feature>
<dbReference type="AlphaFoldDB" id="A0A0S4XPY5"/>
<comment type="cofactor">
    <cofactor evidence="1">
        <name>FAD</name>
        <dbReference type="ChEBI" id="CHEBI:57692"/>
    </cofactor>
</comment>
<evidence type="ECO:0000259" key="10">
    <source>
        <dbReference type="Pfam" id="PF00890"/>
    </source>
</evidence>
<keyword evidence="6" id="KW-0662">Pyridine nucleotide biosynthesis</keyword>
<evidence type="ECO:0000256" key="1">
    <source>
        <dbReference type="ARBA" id="ARBA00001974"/>
    </source>
</evidence>
<dbReference type="SUPFAM" id="SSF46977">
    <property type="entry name" value="Succinate dehydrogenase/fumarate reductase flavoprotein C-terminal domain"/>
    <property type="match status" value="1"/>
</dbReference>
<sequence length="487" mass="54524">MPKYDVIIIGAGIAGLYAAMNIPKSKKVLVLCKDIPWECNTFYAQGGMVSALNKDDIALHVEDTLNAGAHHNIKRVVEILSQTSIEVTEDIIKKGMQFDTDENGKLLYTKEAAHGAARIIHAGGDATGRYLHHFMMNQNQHHLEQNMLVYDLLIENGRCYGIKAMSSYNPVTVYADNVIIASGGVGSLYEYNTNSRTVSADIHGICAEKGIALKDMEFMQFHPTVFVKTPFARKLLLTEALRGEGAHIVDEDGKRFLFDYDERGELASRDIVSRSIFEYKRKTEKEVYLDCSMFQPKLFHARFPNITHTFSSLGFNLPHDRVPISPAFHYANGGIACNSYGVVPGIEGLYVIGEAARTGVHGANRLASNSLLEGAVFAKRAVEHMLGLDSHIGKIPKFDKDYDNILHKDNDKKYKRKLRKIMWEEVGIVRTTQGLHHARNLIYDMKNREIGRLLQLRLNTASAIVDAALARKESLGTHYVENDDQDI</sequence>
<evidence type="ECO:0000256" key="5">
    <source>
        <dbReference type="ARBA" id="ARBA00022630"/>
    </source>
</evidence>
<evidence type="ECO:0000256" key="4">
    <source>
        <dbReference type="ARBA" id="ARBA00012173"/>
    </source>
</evidence>
<keyword evidence="5" id="KW-0285">Flavoprotein</keyword>
<dbReference type="InterPro" id="IPR005288">
    <property type="entry name" value="NadB"/>
</dbReference>
<keyword evidence="8 11" id="KW-0560">Oxidoreductase</keyword>
<accession>A0A0S4XPY5</accession>
<keyword evidence="7" id="KW-0274">FAD</keyword>
<dbReference type="InterPro" id="IPR036188">
    <property type="entry name" value="FAD/NAD-bd_sf"/>
</dbReference>
<dbReference type="InterPro" id="IPR003953">
    <property type="entry name" value="FAD-dep_OxRdtase_2_FAD-bd"/>
</dbReference>
<evidence type="ECO:0000256" key="2">
    <source>
        <dbReference type="ARBA" id="ARBA00004950"/>
    </source>
</evidence>
<organism evidence="11">
    <name type="scientific">Sulfurovum sp. enrichment culture clone C5</name>
    <dbReference type="NCBI Taxonomy" id="497650"/>
    <lineage>
        <taxon>Bacteria</taxon>
        <taxon>Pseudomonadati</taxon>
        <taxon>Campylobacterota</taxon>
        <taxon>Epsilonproteobacteria</taxon>
        <taxon>Campylobacterales</taxon>
        <taxon>Sulfurovaceae</taxon>
        <taxon>Sulfurovum</taxon>
        <taxon>environmental samples</taxon>
    </lineage>
</organism>
<evidence type="ECO:0000256" key="9">
    <source>
        <dbReference type="ARBA" id="ARBA00048305"/>
    </source>
</evidence>
<dbReference type="UniPathway" id="UPA00253">
    <property type="reaction ID" value="UER00326"/>
</dbReference>
<dbReference type="Gene3D" id="1.20.58.100">
    <property type="entry name" value="Fumarate reductase/succinate dehydrogenase flavoprotein-like, C-terminal domain"/>
    <property type="match status" value="1"/>
</dbReference>
<dbReference type="GO" id="GO:0034628">
    <property type="term" value="P:'de novo' NAD+ biosynthetic process from L-aspartate"/>
    <property type="evidence" value="ECO:0007669"/>
    <property type="project" value="TreeGrafter"/>
</dbReference>
<proteinExistence type="inferred from homology"/>
<evidence type="ECO:0000256" key="8">
    <source>
        <dbReference type="ARBA" id="ARBA00023002"/>
    </source>
</evidence>
<gene>
    <name evidence="11" type="primary">nadB</name>
    <name evidence="11" type="ORF">BN3087_80040</name>
</gene>
<evidence type="ECO:0000256" key="6">
    <source>
        <dbReference type="ARBA" id="ARBA00022642"/>
    </source>
</evidence>
<dbReference type="PANTHER" id="PTHR42716:SF2">
    <property type="entry name" value="L-ASPARTATE OXIDASE, CHLOROPLASTIC"/>
    <property type="match status" value="1"/>
</dbReference>
<comment type="catalytic activity">
    <reaction evidence="9">
        <text>L-aspartate + O2 = iminosuccinate + H2O2</text>
        <dbReference type="Rhea" id="RHEA:25876"/>
        <dbReference type="ChEBI" id="CHEBI:15379"/>
        <dbReference type="ChEBI" id="CHEBI:16240"/>
        <dbReference type="ChEBI" id="CHEBI:29991"/>
        <dbReference type="ChEBI" id="CHEBI:77875"/>
        <dbReference type="EC" id="1.4.3.16"/>
    </reaction>
    <physiologicalReaction direction="left-to-right" evidence="9">
        <dbReference type="Rhea" id="RHEA:25877"/>
    </physiologicalReaction>
</comment>
<dbReference type="PANTHER" id="PTHR42716">
    <property type="entry name" value="L-ASPARTATE OXIDASE"/>
    <property type="match status" value="1"/>
</dbReference>
<name>A0A0S4XPY5_9BACT</name>
<evidence type="ECO:0000256" key="7">
    <source>
        <dbReference type="ARBA" id="ARBA00022827"/>
    </source>
</evidence>
<dbReference type="SUPFAM" id="SSF51905">
    <property type="entry name" value="FAD/NAD(P)-binding domain"/>
    <property type="match status" value="1"/>
</dbReference>
<dbReference type="Pfam" id="PF00890">
    <property type="entry name" value="FAD_binding_2"/>
    <property type="match status" value="1"/>
</dbReference>
<dbReference type="Gene3D" id="3.90.700.10">
    <property type="entry name" value="Succinate dehydrogenase/fumarate reductase flavoprotein, catalytic domain"/>
    <property type="match status" value="1"/>
</dbReference>
<evidence type="ECO:0000313" key="11">
    <source>
        <dbReference type="EMBL" id="CUV66391.1"/>
    </source>
</evidence>
<dbReference type="FunFam" id="3.90.700.10:FF:000002">
    <property type="entry name" value="L-aspartate oxidase"/>
    <property type="match status" value="1"/>
</dbReference>
<reference evidence="11" key="1">
    <citation type="submission" date="2015-11" db="EMBL/GenBank/DDBJ databases">
        <authorList>
            <person name="Zhang Y."/>
            <person name="Guo Z."/>
        </authorList>
    </citation>
    <scope>NUCLEOTIDE SEQUENCE</scope>
    <source>
        <strain evidence="11">BN30871</strain>
    </source>
</reference>
<protein>
    <recommendedName>
        <fullName evidence="4">L-aspartate oxidase</fullName>
        <ecNumber evidence="4">1.4.3.16</ecNumber>
    </recommendedName>
</protein>